<sequence>MASRTVLPVLLLQIWLLLTGVSQISAIQCDVKDYGAKGDGKSNDTDAFIKAFQACTEKGEPSMVYVPSGSYSLWPLVFEKTECMDLFFNVTGELVAPSNPADYRWVRNESFLLFKECENLTIHGWGLGSVDGRGQEWWEMYEKLERPKLLILDDSKKVSVKDIHLMNSPMFHIVPENSEDVLIENVLITAPSNSPNTDGIDPSGSRHVVIRNCTIGTGDDNVAVKPGCQDVLVENCLFQSGHGCSIGSIESTGVRDVVMRNISFVGTENGARIKTWQGGSGLVENISYINLKMSNVGLPIKINMFYCPDGGCHNQTKGVTIKDILFSGIEGTQSGGVAGQLYCSDTVPCTHIKMENIDIQSVSTGELWGSGNRFECWRAFGEASNVNPPSCLIPDKLLNYD</sequence>
<dbReference type="InterPro" id="IPR006626">
    <property type="entry name" value="PbH1"/>
</dbReference>
<dbReference type="Pfam" id="PF00295">
    <property type="entry name" value="Glyco_hydro_28"/>
    <property type="match status" value="1"/>
</dbReference>
<evidence type="ECO:0000256" key="6">
    <source>
        <dbReference type="RuleBase" id="RU361169"/>
    </source>
</evidence>
<dbReference type="SUPFAM" id="SSF51126">
    <property type="entry name" value="Pectin lyase-like"/>
    <property type="match status" value="1"/>
</dbReference>
<proteinExistence type="inferred from homology"/>
<feature type="signal peptide" evidence="7">
    <location>
        <begin position="1"/>
        <end position="26"/>
    </location>
</feature>
<evidence type="ECO:0000256" key="5">
    <source>
        <dbReference type="ARBA" id="ARBA00023295"/>
    </source>
</evidence>
<dbReference type="InterPro" id="IPR000743">
    <property type="entry name" value="Glyco_hydro_28"/>
</dbReference>
<dbReference type="InterPro" id="IPR012334">
    <property type="entry name" value="Pectin_lyas_fold"/>
</dbReference>
<dbReference type="Proteomes" id="UP001174909">
    <property type="component" value="Unassembled WGS sequence"/>
</dbReference>
<dbReference type="PANTHER" id="PTHR31736">
    <property type="match status" value="1"/>
</dbReference>
<keyword evidence="2 6" id="KW-0378">Hydrolase</keyword>
<dbReference type="GO" id="GO:0004650">
    <property type="term" value="F:polygalacturonase activity"/>
    <property type="evidence" value="ECO:0007669"/>
    <property type="project" value="InterPro"/>
</dbReference>
<name>A0AA35U3E2_GEOBA</name>
<evidence type="ECO:0000256" key="4">
    <source>
        <dbReference type="ARBA" id="ARBA00023180"/>
    </source>
</evidence>
<evidence type="ECO:0000256" key="2">
    <source>
        <dbReference type="ARBA" id="ARBA00022801"/>
    </source>
</evidence>
<accession>A0AA35U3E2</accession>
<evidence type="ECO:0000256" key="3">
    <source>
        <dbReference type="ARBA" id="ARBA00023157"/>
    </source>
</evidence>
<dbReference type="GO" id="GO:0046576">
    <property type="term" value="F:rhamnogalacturonan alpha-L-rhamnopyranosyl-(1-&gt;4)-alpha-D-galactopyranosyluronide lyase activity"/>
    <property type="evidence" value="ECO:0007669"/>
    <property type="project" value="UniProtKB-ARBA"/>
</dbReference>
<organism evidence="8 9">
    <name type="scientific">Geodia barretti</name>
    <name type="common">Barrett's horny sponge</name>
    <dbReference type="NCBI Taxonomy" id="519541"/>
    <lineage>
        <taxon>Eukaryota</taxon>
        <taxon>Metazoa</taxon>
        <taxon>Porifera</taxon>
        <taxon>Demospongiae</taxon>
        <taxon>Heteroscleromorpha</taxon>
        <taxon>Tetractinellida</taxon>
        <taxon>Astrophorina</taxon>
        <taxon>Geodiidae</taxon>
        <taxon>Geodia</taxon>
    </lineage>
</organism>
<keyword evidence="5 6" id="KW-0326">Glycosidase</keyword>
<comment type="similarity">
    <text evidence="1 6">Belongs to the glycosyl hydrolase 28 family.</text>
</comment>
<keyword evidence="9" id="KW-1185">Reference proteome</keyword>
<evidence type="ECO:0000313" key="8">
    <source>
        <dbReference type="EMBL" id="CAI8058012.1"/>
    </source>
</evidence>
<dbReference type="PANTHER" id="PTHR31736:SF19">
    <property type="entry name" value="PECTIN LYASE SUPERFAMILY PROTEIN-RELATED"/>
    <property type="match status" value="1"/>
</dbReference>
<reference evidence="8" key="1">
    <citation type="submission" date="2023-03" db="EMBL/GenBank/DDBJ databases">
        <authorList>
            <person name="Steffen K."/>
            <person name="Cardenas P."/>
        </authorList>
    </citation>
    <scope>NUCLEOTIDE SEQUENCE</scope>
</reference>
<dbReference type="InterPro" id="IPR011050">
    <property type="entry name" value="Pectin_lyase_fold/virulence"/>
</dbReference>
<gene>
    <name evidence="8" type="ORF">GBAR_LOCUS31563</name>
</gene>
<evidence type="ECO:0000256" key="1">
    <source>
        <dbReference type="ARBA" id="ARBA00008834"/>
    </source>
</evidence>
<dbReference type="AlphaFoldDB" id="A0AA35U3E2"/>
<dbReference type="GO" id="GO:0005975">
    <property type="term" value="P:carbohydrate metabolic process"/>
    <property type="evidence" value="ECO:0007669"/>
    <property type="project" value="InterPro"/>
</dbReference>
<keyword evidence="4" id="KW-0325">Glycoprotein</keyword>
<protein>
    <submittedName>
        <fullName evidence="8">Polygalacturonase</fullName>
    </submittedName>
</protein>
<keyword evidence="3" id="KW-1015">Disulfide bond</keyword>
<keyword evidence="7" id="KW-0732">Signal</keyword>
<comment type="caution">
    <text evidence="8">The sequence shown here is derived from an EMBL/GenBank/DDBJ whole genome shotgun (WGS) entry which is preliminary data.</text>
</comment>
<feature type="chain" id="PRO_5041430104" evidence="7">
    <location>
        <begin position="27"/>
        <end position="401"/>
    </location>
</feature>
<dbReference type="EMBL" id="CASHTH010004488">
    <property type="protein sequence ID" value="CAI8058012.1"/>
    <property type="molecule type" value="Genomic_DNA"/>
</dbReference>
<evidence type="ECO:0000313" key="9">
    <source>
        <dbReference type="Proteomes" id="UP001174909"/>
    </source>
</evidence>
<dbReference type="SMART" id="SM00710">
    <property type="entry name" value="PbH1"/>
    <property type="match status" value="4"/>
</dbReference>
<evidence type="ECO:0000256" key="7">
    <source>
        <dbReference type="SAM" id="SignalP"/>
    </source>
</evidence>
<dbReference type="Gene3D" id="2.160.20.10">
    <property type="entry name" value="Single-stranded right-handed beta-helix, Pectin lyase-like"/>
    <property type="match status" value="1"/>
</dbReference>